<dbReference type="InterPro" id="IPR016483">
    <property type="entry name" value="UCP006404_Pept_M50_CBS"/>
</dbReference>
<dbReference type="SMART" id="SM00116">
    <property type="entry name" value="CBS"/>
    <property type="match status" value="2"/>
</dbReference>
<keyword evidence="13 14" id="KW-0472">Membrane</keyword>
<keyword evidence="8 14" id="KW-0378">Hydrolase</keyword>
<evidence type="ECO:0000256" key="9">
    <source>
        <dbReference type="ARBA" id="ARBA00022833"/>
    </source>
</evidence>
<dbReference type="Proteomes" id="UP000075578">
    <property type="component" value="Unassembled WGS sequence"/>
</dbReference>
<feature type="binding site" evidence="16">
    <location>
        <position position="181"/>
    </location>
    <ligand>
        <name>Zn(2+)</name>
        <dbReference type="ChEBI" id="CHEBI:29105"/>
        <note>catalytic</note>
    </ligand>
</feature>
<evidence type="ECO:0000256" key="17">
    <source>
        <dbReference type="PROSITE-ProRule" id="PRU00703"/>
    </source>
</evidence>
<evidence type="ECO:0000256" key="1">
    <source>
        <dbReference type="ARBA" id="ARBA00004651"/>
    </source>
</evidence>
<comment type="cofactor">
    <cofactor evidence="14 16">
        <name>Zn(2+)</name>
        <dbReference type="ChEBI" id="CHEBI:29105"/>
    </cofactor>
    <text evidence="14 16">Binds 1 zinc ion per subunit.</text>
</comment>
<dbReference type="InterPro" id="IPR000644">
    <property type="entry name" value="CBS_dom"/>
</dbReference>
<evidence type="ECO:0000259" key="18">
    <source>
        <dbReference type="PROSITE" id="PS51371"/>
    </source>
</evidence>
<evidence type="ECO:0000256" key="14">
    <source>
        <dbReference type="PIRNR" id="PIRNR006404"/>
    </source>
</evidence>
<feature type="binding site" evidence="16">
    <location>
        <position position="77"/>
    </location>
    <ligand>
        <name>Zn(2+)</name>
        <dbReference type="ChEBI" id="CHEBI:29105"/>
        <note>catalytic</note>
    </ligand>
</feature>
<feature type="active site" evidence="15">
    <location>
        <position position="78"/>
    </location>
</feature>
<evidence type="ECO:0000313" key="20">
    <source>
        <dbReference type="Proteomes" id="UP000075578"/>
    </source>
</evidence>
<gene>
    <name evidence="19" type="ORF">AMQ74_00991</name>
</gene>
<keyword evidence="10 14" id="KW-1133">Transmembrane helix</keyword>
<comment type="similarity">
    <text evidence="2 14">Belongs to the peptidase M50B family.</text>
</comment>
<dbReference type="PANTHER" id="PTHR39188">
    <property type="entry name" value="MEMBRANE-ASSOCIATED ZINC METALLOPROTEASE M50B"/>
    <property type="match status" value="1"/>
</dbReference>
<feature type="domain" description="CBS" evidence="18">
    <location>
        <begin position="258"/>
        <end position="314"/>
    </location>
</feature>
<keyword evidence="11 14" id="KW-0482">Metalloprotease</keyword>
<evidence type="ECO:0000256" key="11">
    <source>
        <dbReference type="ARBA" id="ARBA00023049"/>
    </source>
</evidence>
<evidence type="ECO:0000256" key="2">
    <source>
        <dbReference type="ARBA" id="ARBA00007931"/>
    </source>
</evidence>
<dbReference type="InterPro" id="IPR046342">
    <property type="entry name" value="CBS_dom_sf"/>
</dbReference>
<dbReference type="Pfam" id="PF00571">
    <property type="entry name" value="CBS"/>
    <property type="match status" value="2"/>
</dbReference>
<evidence type="ECO:0000256" key="16">
    <source>
        <dbReference type="PIRSR" id="PIRSR006404-2"/>
    </source>
</evidence>
<dbReference type="GO" id="GO:0005886">
    <property type="term" value="C:plasma membrane"/>
    <property type="evidence" value="ECO:0007669"/>
    <property type="project" value="UniProtKB-SubCell"/>
</dbReference>
<protein>
    <recommendedName>
        <fullName evidence="14">Zinc metalloprotease</fullName>
    </recommendedName>
</protein>
<accession>A0A150J3I7</accession>
<evidence type="ECO:0000256" key="15">
    <source>
        <dbReference type="PIRSR" id="PIRSR006404-1"/>
    </source>
</evidence>
<feature type="transmembrane region" description="Helical" evidence="14">
    <location>
        <begin position="210"/>
        <end position="234"/>
    </location>
</feature>
<comment type="subcellular location">
    <subcellularLocation>
        <location evidence="1 14">Cell membrane</location>
        <topology evidence="1 14">Multi-pass membrane protein</topology>
    </subcellularLocation>
</comment>
<feature type="binding site" evidence="16">
    <location>
        <position position="81"/>
    </location>
    <ligand>
        <name>Zn(2+)</name>
        <dbReference type="ChEBI" id="CHEBI:29105"/>
        <note>catalytic</note>
    </ligand>
</feature>
<evidence type="ECO:0000256" key="7">
    <source>
        <dbReference type="ARBA" id="ARBA00022737"/>
    </source>
</evidence>
<dbReference type="PIRSF" id="PIRSF006404">
    <property type="entry name" value="UCP006404_Pept_M50_CBS"/>
    <property type="match status" value="1"/>
</dbReference>
<dbReference type="PROSITE" id="PS51371">
    <property type="entry name" value="CBS"/>
    <property type="match status" value="2"/>
</dbReference>
<evidence type="ECO:0000256" key="4">
    <source>
        <dbReference type="ARBA" id="ARBA00022670"/>
    </source>
</evidence>
<feature type="transmembrane region" description="Helical" evidence="14">
    <location>
        <begin position="158"/>
        <end position="178"/>
    </location>
</feature>
<keyword evidence="7" id="KW-0677">Repeat</keyword>
<dbReference type="GO" id="GO:0006508">
    <property type="term" value="P:proteolysis"/>
    <property type="evidence" value="ECO:0007669"/>
    <property type="project" value="UniProtKB-KW"/>
</dbReference>
<dbReference type="PANTHER" id="PTHR39188:SF3">
    <property type="entry name" value="STAGE IV SPORULATION PROTEIN FB"/>
    <property type="match status" value="1"/>
</dbReference>
<evidence type="ECO:0000256" key="12">
    <source>
        <dbReference type="ARBA" id="ARBA00023122"/>
    </source>
</evidence>
<feature type="domain" description="CBS" evidence="18">
    <location>
        <begin position="320"/>
        <end position="376"/>
    </location>
</feature>
<feature type="transmembrane region" description="Helical" evidence="14">
    <location>
        <begin position="47"/>
        <end position="76"/>
    </location>
</feature>
<dbReference type="EMBL" id="LNGD01000054">
    <property type="protein sequence ID" value="KYC51786.1"/>
    <property type="molecule type" value="Genomic_DNA"/>
</dbReference>
<keyword evidence="3 14" id="KW-1003">Cell membrane</keyword>
<keyword evidence="5 14" id="KW-0812">Transmembrane</keyword>
<evidence type="ECO:0000256" key="10">
    <source>
        <dbReference type="ARBA" id="ARBA00022989"/>
    </source>
</evidence>
<dbReference type="SUPFAM" id="SSF54631">
    <property type="entry name" value="CBS-domain pair"/>
    <property type="match status" value="1"/>
</dbReference>
<dbReference type="Pfam" id="PF02163">
    <property type="entry name" value="Peptidase_M50"/>
    <property type="match status" value="1"/>
</dbReference>
<dbReference type="GO" id="GO:0008237">
    <property type="term" value="F:metallopeptidase activity"/>
    <property type="evidence" value="ECO:0007669"/>
    <property type="project" value="UniProtKB-UniRule"/>
</dbReference>
<reference evidence="19 20" key="1">
    <citation type="journal article" date="2016" name="ISME J.">
        <title>Chasing the elusive Euryarchaeota class WSA2: genomes reveal a uniquely fastidious methyl-reducing methanogen.</title>
        <authorList>
            <person name="Nobu M.K."/>
            <person name="Narihiro T."/>
            <person name="Kuroda K."/>
            <person name="Mei R."/>
            <person name="Liu W.T."/>
        </authorList>
    </citation>
    <scope>NUCLEOTIDE SEQUENCE [LARGE SCALE GENOMIC DNA]</scope>
    <source>
        <strain evidence="19">U1lsi0528_Bin089</strain>
    </source>
</reference>
<dbReference type="CDD" id="cd06164">
    <property type="entry name" value="S2P-M50_SpoIVFB_CBS"/>
    <property type="match status" value="1"/>
</dbReference>
<sequence>MRINFSKGTNFLAPPKLKLINNYFLSCFMPWSLRFGSIFGIPVELHITFLLLLLIFSFFGVIPLIVIILLFVSVLIHELAHSLVGRHYGAKIKKITLLPIGGVSQMEAIPKSHEFAIAVIGPVTSIVIGIALFFVGTLFGLEMYFDLNWVELKSLSEILRTVMSLNFVLGAFNIIPAFPMDGGRVLRAFLSSKMDYLKATELSVRIGQSLAIVFAFVGVFYNPWLIIIAFFIYIGGMSEYQSTQMSSLLKGIKVKDLMTRDVITISPDATMEEFENLLIEKRHKGYPVVFEDKVIGIITINELLTVPRPKWIETKVSDVMIKDIIVASPDMEVFDLHTKFTEMNQGRAPVVENGKLIGFVTKTDILKFSDIISLKRI</sequence>
<dbReference type="AlphaFoldDB" id="A0A150J3I7"/>
<evidence type="ECO:0000256" key="8">
    <source>
        <dbReference type="ARBA" id="ARBA00022801"/>
    </source>
</evidence>
<keyword evidence="12 17" id="KW-0129">CBS domain</keyword>
<evidence type="ECO:0000256" key="3">
    <source>
        <dbReference type="ARBA" id="ARBA00022475"/>
    </source>
</evidence>
<name>A0A150J3I7_9EURY</name>
<organism evidence="19 20">
    <name type="scientific">Candidatus Methanofastidiosum methylothiophilum</name>
    <dbReference type="NCBI Taxonomy" id="1705564"/>
    <lineage>
        <taxon>Archaea</taxon>
        <taxon>Methanobacteriati</taxon>
        <taxon>Methanobacteriota</taxon>
        <taxon>Stenosarchaea group</taxon>
        <taxon>Candidatus Methanofastidiosia</taxon>
        <taxon>Candidatus Methanofastidiosales</taxon>
        <taxon>Candidatus Methanofastidiosaceae</taxon>
        <taxon>Candidatus Methanofastidiosum</taxon>
    </lineage>
</organism>
<dbReference type="Gene3D" id="3.10.580.10">
    <property type="entry name" value="CBS-domain"/>
    <property type="match status" value="2"/>
</dbReference>
<feature type="transmembrane region" description="Helical" evidence="14">
    <location>
        <begin position="20"/>
        <end position="41"/>
    </location>
</feature>
<evidence type="ECO:0000256" key="13">
    <source>
        <dbReference type="ARBA" id="ARBA00023136"/>
    </source>
</evidence>
<keyword evidence="6 14" id="KW-0479">Metal-binding</keyword>
<evidence type="ECO:0000256" key="5">
    <source>
        <dbReference type="ARBA" id="ARBA00022692"/>
    </source>
</evidence>
<evidence type="ECO:0000256" key="6">
    <source>
        <dbReference type="ARBA" id="ARBA00022723"/>
    </source>
</evidence>
<keyword evidence="4 14" id="KW-0645">Protease</keyword>
<keyword evidence="9 14" id="KW-0862">Zinc</keyword>
<dbReference type="InterPro" id="IPR008915">
    <property type="entry name" value="Peptidase_M50"/>
</dbReference>
<comment type="caution">
    <text evidence="19">The sequence shown here is derived from an EMBL/GenBank/DDBJ whole genome shotgun (WGS) entry which is preliminary data.</text>
</comment>
<proteinExistence type="inferred from homology"/>
<dbReference type="GO" id="GO:0046872">
    <property type="term" value="F:metal ion binding"/>
    <property type="evidence" value="ECO:0007669"/>
    <property type="project" value="UniProtKB-UniRule"/>
</dbReference>
<evidence type="ECO:0000313" key="19">
    <source>
        <dbReference type="EMBL" id="KYC51786.1"/>
    </source>
</evidence>
<feature type="transmembrane region" description="Helical" evidence="14">
    <location>
        <begin position="115"/>
        <end position="138"/>
    </location>
</feature>